<reference evidence="10 11" key="1">
    <citation type="submission" date="2024-06" db="EMBL/GenBank/DDBJ databases">
        <title>The Natural Products Discovery Center: Release of the First 8490 Sequenced Strains for Exploring Actinobacteria Biosynthetic Diversity.</title>
        <authorList>
            <person name="Kalkreuter E."/>
            <person name="Kautsar S.A."/>
            <person name="Yang D."/>
            <person name="Bader C.D."/>
            <person name="Teijaro C.N."/>
            <person name="Fluegel L."/>
            <person name="Davis C.M."/>
            <person name="Simpson J.R."/>
            <person name="Lauterbach L."/>
            <person name="Steele A.D."/>
            <person name="Gui C."/>
            <person name="Meng S."/>
            <person name="Li G."/>
            <person name="Viehrig K."/>
            <person name="Ye F."/>
            <person name="Su P."/>
            <person name="Kiefer A.F."/>
            <person name="Nichols A."/>
            <person name="Cepeda A.J."/>
            <person name="Yan W."/>
            <person name="Fan B."/>
            <person name="Jiang Y."/>
            <person name="Adhikari A."/>
            <person name="Zheng C.-J."/>
            <person name="Schuster L."/>
            <person name="Cowan T.M."/>
            <person name="Smanski M.J."/>
            <person name="Chevrette M.G."/>
            <person name="De Carvalho L.P.S."/>
            <person name="Shen B."/>
        </authorList>
    </citation>
    <scope>NUCLEOTIDE SEQUENCE [LARGE SCALE GENOMIC DNA]</scope>
    <source>
        <strain evidence="10 11">NPDC048946</strain>
    </source>
</reference>
<comment type="caution">
    <text evidence="10">The sequence shown here is derived from an EMBL/GenBank/DDBJ whole genome shotgun (WGS) entry which is preliminary data.</text>
</comment>
<proteinExistence type="inferred from homology"/>
<dbReference type="EMBL" id="JBEZFP010000002">
    <property type="protein sequence ID" value="MEU8132135.1"/>
    <property type="molecule type" value="Genomic_DNA"/>
</dbReference>
<dbReference type="SUPFAM" id="SSF52540">
    <property type="entry name" value="P-loop containing nucleoside triphosphate hydrolases"/>
    <property type="match status" value="1"/>
</dbReference>
<keyword evidence="5" id="KW-0413">Isomerase</keyword>
<dbReference type="SMART" id="SM00487">
    <property type="entry name" value="DEXDc"/>
    <property type="match status" value="1"/>
</dbReference>
<comment type="similarity">
    <text evidence="1">Belongs to the helicase family. RecQ subfamily.</text>
</comment>
<gene>
    <name evidence="10" type="primary">dpdF</name>
    <name evidence="10" type="ORF">AB0C36_01355</name>
</gene>
<dbReference type="PROSITE" id="PS51192">
    <property type="entry name" value="HELICASE_ATP_BIND_1"/>
    <property type="match status" value="1"/>
</dbReference>
<keyword evidence="2" id="KW-0547">Nucleotide-binding</keyword>
<accession>A0ABV3D8R4</accession>
<evidence type="ECO:0000259" key="9">
    <source>
        <dbReference type="PROSITE" id="PS51194"/>
    </source>
</evidence>
<evidence type="ECO:0000256" key="7">
    <source>
        <dbReference type="ARBA" id="ARBA00034808"/>
    </source>
</evidence>
<dbReference type="InterPro" id="IPR027417">
    <property type="entry name" value="P-loop_NTPase"/>
</dbReference>
<evidence type="ECO:0000256" key="1">
    <source>
        <dbReference type="ARBA" id="ARBA00005446"/>
    </source>
</evidence>
<keyword evidence="4" id="KW-0238">DNA-binding</keyword>
<dbReference type="Proteomes" id="UP001551482">
    <property type="component" value="Unassembled WGS sequence"/>
</dbReference>
<comment type="catalytic activity">
    <reaction evidence="6">
        <text>Couples ATP hydrolysis with the unwinding of duplex DNA by translocating in the 3'-5' direction.</text>
        <dbReference type="EC" id="5.6.2.4"/>
    </reaction>
</comment>
<protein>
    <recommendedName>
        <fullName evidence="7">DNA 3'-5' helicase</fullName>
        <ecNumber evidence="7">5.6.2.4</ecNumber>
    </recommendedName>
</protein>
<name>A0ABV3D8R4_9ACTN</name>
<evidence type="ECO:0000256" key="6">
    <source>
        <dbReference type="ARBA" id="ARBA00034617"/>
    </source>
</evidence>
<evidence type="ECO:0000256" key="2">
    <source>
        <dbReference type="ARBA" id="ARBA00022741"/>
    </source>
</evidence>
<dbReference type="PANTHER" id="PTHR13710:SF105">
    <property type="entry name" value="ATP-DEPENDENT DNA HELICASE Q1"/>
    <property type="match status" value="1"/>
</dbReference>
<dbReference type="InterPro" id="IPR011545">
    <property type="entry name" value="DEAD/DEAH_box_helicase_dom"/>
</dbReference>
<evidence type="ECO:0000313" key="11">
    <source>
        <dbReference type="Proteomes" id="UP001551482"/>
    </source>
</evidence>
<dbReference type="SMART" id="SM00490">
    <property type="entry name" value="HELICc"/>
    <property type="match status" value="1"/>
</dbReference>
<evidence type="ECO:0000256" key="3">
    <source>
        <dbReference type="ARBA" id="ARBA00022840"/>
    </source>
</evidence>
<feature type="domain" description="Helicase C-terminal" evidence="9">
    <location>
        <begin position="383"/>
        <end position="533"/>
    </location>
</feature>
<dbReference type="PROSITE" id="PS51194">
    <property type="entry name" value="HELICASE_CTER"/>
    <property type="match status" value="1"/>
</dbReference>
<sequence length="859" mass="94924">MSNDEWGQARRLFDAWPAPTSDPPLVGTVRRLGDALAGLRNGDSGWRDIVALTHQILLRAEALGNSARLPVPLRPGLPTFEQWRAGGCDALFDGERALLRGALWAPTEPSASARDAGLDQVRHAIMGTDSPMRRELDDTPADPFWAHVLGYSHYLSRGQQQAARSLAMMPQGETAIVCLPTGHGKTPVALAASLLAGTHGGVSVLVVPTVVLAIDMERRIRDLLGHSDPSAAHRRYAYVGSLDPAAKQQMRDNIVAGRQPLVVASPEAVALGLQAALLEAAKTGNLNYLILDEAHLVEQWGNDFRTAYQSLAAQRRSWLMAALPGRAPRTVAMSATLTQQQVRTLENLFARPQQAKMVWASELRQEPAYFISSFPIEADRAEAVLEAVTRLPKPMALYVTRREDAKHWVEVLREAGLHRAAAVHGDSSEDERRAALVGWAGGNSAALIPTRFDVIVGTSAFGLGVDLGDVRSVIHACLPETVDRYYQEVGRGGRDGSPSLAYLATCPYADRGIAQRLNRQKLISAPTAWERWEGMFLQRSRTDRDLYRLNMTHRPARLPVGYKWHRGWNEQILNFMVRAGLIEIFPPQAPRRAYGEDDLTWASRLAAFYEQASNLVDVDLKDWQTNNPGHFAAAIDRVRTDIKVAQDGALERMEQLLLRQRCIAEDLAEYYTVDDYFTMPACRGCPACRQQGLPPTGPGTLYRAALSPDPDIAEWPRHNAPLGSLHPYHQSLCLYWRSREERDSELMSLLIRLARAGVSCFGGPGLDAAHAFQIQEEAGSAAVLFDRDGNLVHEFHGLMVWVEKEDAAIVDEDVWVRMSDGEPVYLLHPETAEEPGRPGRLLLDTHAPALPLRHARKGL</sequence>
<organism evidence="10 11">
    <name type="scientific">Streptodolium elevatio</name>
    <dbReference type="NCBI Taxonomy" id="3157996"/>
    <lineage>
        <taxon>Bacteria</taxon>
        <taxon>Bacillati</taxon>
        <taxon>Actinomycetota</taxon>
        <taxon>Actinomycetes</taxon>
        <taxon>Kitasatosporales</taxon>
        <taxon>Streptomycetaceae</taxon>
        <taxon>Streptodolium</taxon>
    </lineage>
</organism>
<evidence type="ECO:0000256" key="5">
    <source>
        <dbReference type="ARBA" id="ARBA00023235"/>
    </source>
</evidence>
<dbReference type="EC" id="5.6.2.4" evidence="7"/>
<dbReference type="RefSeq" id="WP_358347472.1">
    <property type="nucleotide sequence ID" value="NZ_JBEZFP010000002.1"/>
</dbReference>
<evidence type="ECO:0000259" key="8">
    <source>
        <dbReference type="PROSITE" id="PS51192"/>
    </source>
</evidence>
<dbReference type="Pfam" id="PF00270">
    <property type="entry name" value="DEAD"/>
    <property type="match status" value="1"/>
</dbReference>
<keyword evidence="11" id="KW-1185">Reference proteome</keyword>
<dbReference type="InterPro" id="IPR014001">
    <property type="entry name" value="Helicase_ATP-bd"/>
</dbReference>
<dbReference type="Pfam" id="PF00271">
    <property type="entry name" value="Helicase_C"/>
    <property type="match status" value="1"/>
</dbReference>
<feature type="domain" description="Helicase ATP-binding" evidence="8">
    <location>
        <begin position="166"/>
        <end position="355"/>
    </location>
</feature>
<dbReference type="InterPro" id="IPR001650">
    <property type="entry name" value="Helicase_C-like"/>
</dbReference>
<evidence type="ECO:0000313" key="10">
    <source>
        <dbReference type="EMBL" id="MEU8132135.1"/>
    </source>
</evidence>
<evidence type="ECO:0000256" key="4">
    <source>
        <dbReference type="ARBA" id="ARBA00023125"/>
    </source>
</evidence>
<keyword evidence="3" id="KW-0067">ATP-binding</keyword>
<dbReference type="Gene3D" id="3.40.50.300">
    <property type="entry name" value="P-loop containing nucleotide triphosphate hydrolases"/>
    <property type="match status" value="2"/>
</dbReference>
<dbReference type="PANTHER" id="PTHR13710">
    <property type="entry name" value="DNA HELICASE RECQ FAMILY MEMBER"/>
    <property type="match status" value="1"/>
</dbReference>
<dbReference type="NCBIfam" id="NF041063">
    <property type="entry name" value="DpdF"/>
    <property type="match status" value="1"/>
</dbReference>